<feature type="region of interest" description="Disordered" evidence="3">
    <location>
        <begin position="731"/>
        <end position="983"/>
    </location>
</feature>
<evidence type="ECO:0000256" key="2">
    <source>
        <dbReference type="ARBA" id="ARBA00022553"/>
    </source>
</evidence>
<comment type="caution">
    <text evidence="6">The sequence shown here is derived from an EMBL/GenBank/DDBJ whole genome shotgun (WGS) entry which is preliminary data.</text>
</comment>
<proteinExistence type="predicted"/>
<organism evidence="6 7">
    <name type="scientific">Acanthosepion pharaonis</name>
    <name type="common">Pharaoh cuttlefish</name>
    <name type="synonym">Sepia pharaonis</name>
    <dbReference type="NCBI Taxonomy" id="158019"/>
    <lineage>
        <taxon>Eukaryota</taxon>
        <taxon>Metazoa</taxon>
        <taxon>Spiralia</taxon>
        <taxon>Lophotrochozoa</taxon>
        <taxon>Mollusca</taxon>
        <taxon>Cephalopoda</taxon>
        <taxon>Coleoidea</taxon>
        <taxon>Decapodiformes</taxon>
        <taxon>Sepiida</taxon>
        <taxon>Sepiina</taxon>
        <taxon>Sepiidae</taxon>
        <taxon>Acanthosepion</taxon>
    </lineage>
</organism>
<dbReference type="GO" id="GO:0005096">
    <property type="term" value="F:GTPase activator activity"/>
    <property type="evidence" value="ECO:0007669"/>
    <property type="project" value="UniProtKB-KW"/>
</dbReference>
<dbReference type="Pfam" id="PF03114">
    <property type="entry name" value="BAR"/>
    <property type="match status" value="1"/>
</dbReference>
<dbReference type="AlphaFoldDB" id="A0A812E336"/>
<dbReference type="InterPro" id="IPR004148">
    <property type="entry name" value="BAR_dom"/>
</dbReference>
<feature type="region of interest" description="Disordered" evidence="3">
    <location>
        <begin position="535"/>
        <end position="564"/>
    </location>
</feature>
<feature type="compositionally biased region" description="Low complexity" evidence="3">
    <location>
        <begin position="921"/>
        <end position="938"/>
    </location>
</feature>
<dbReference type="SMART" id="SM00324">
    <property type="entry name" value="RhoGAP"/>
    <property type="match status" value="1"/>
</dbReference>
<feature type="region of interest" description="Disordered" evidence="3">
    <location>
        <begin position="398"/>
        <end position="455"/>
    </location>
</feature>
<dbReference type="SUPFAM" id="SSF103657">
    <property type="entry name" value="BAR/IMD domain-like"/>
    <property type="match status" value="1"/>
</dbReference>
<dbReference type="PANTHER" id="PTHR14130">
    <property type="entry name" value="3BP-1 RELATED RHOGAP"/>
    <property type="match status" value="1"/>
</dbReference>
<dbReference type="EMBL" id="CAHIKZ030004712">
    <property type="protein sequence ID" value="CAE1314343.1"/>
    <property type="molecule type" value="Genomic_DNA"/>
</dbReference>
<name>A0A812E336_ACAPH</name>
<gene>
    <name evidence="6" type="ORF">SPHA_65312</name>
</gene>
<evidence type="ECO:0000256" key="3">
    <source>
        <dbReference type="SAM" id="MobiDB-lite"/>
    </source>
</evidence>
<dbReference type="GO" id="GO:0005737">
    <property type="term" value="C:cytoplasm"/>
    <property type="evidence" value="ECO:0007669"/>
    <property type="project" value="InterPro"/>
</dbReference>
<feature type="domain" description="BAR" evidence="5">
    <location>
        <begin position="1"/>
        <end position="191"/>
    </location>
</feature>
<feature type="compositionally biased region" description="Polar residues" evidence="3">
    <location>
        <begin position="866"/>
        <end position="890"/>
    </location>
</feature>
<dbReference type="Gene3D" id="1.10.555.10">
    <property type="entry name" value="Rho GTPase activation protein"/>
    <property type="match status" value="1"/>
</dbReference>
<feature type="compositionally biased region" description="Polar residues" evidence="3">
    <location>
        <begin position="768"/>
        <end position="800"/>
    </location>
</feature>
<dbReference type="FunFam" id="1.10.555.10:FF:000001">
    <property type="entry name" value="Rho GTPase activating protein 44"/>
    <property type="match status" value="1"/>
</dbReference>
<dbReference type="Gene3D" id="1.20.1270.60">
    <property type="entry name" value="Arfaptin homology (AH) domain/BAR domain"/>
    <property type="match status" value="1"/>
</dbReference>
<sequence>MFLFLLQKKLPETGVGHTMLESASTLGTDSILGAVFHMCGECQNGQAKELLNYELEVENTVLNPMNLILENDIPTIMKLRKNLNKLTLDMDSARNRWTTAVRQSQMNSTNMAAASYKADIIRGEFEDASNKVDNAKDMLATEMLNFIAKENDHCEKLVALMTAQANYHKNALETIDRVIPKVKQLIDSNPAKPVYGVPLKEHLRVTERTVALVIEACVCTLLDAGLEEEGLFRIAGMASKVKKLKASFDAGIVDMEEYVNDLHTVAGALKQYLRELPEPLLTFELYKEFMQSMQLPQEQRLAALAASINKLPKVNYDNFRYLVKFLAKLASHSDVNKMTASNIAIVIGPNLLWSPGDSAPNMLTTGNFSAIIEVIINNADYFFPGDIDFHLTMNSSAACAATSPPAPSPVASAHNQISDLPSPQSSHKQSLSGQIPPSQKKSASEPEATSPAAGSSLSLATSVIPLLKLTTDDSNLNLHQSSTDIASALSSGSSTLTGSSLPEKLNMLDDSGQSDRPIQGEGFISNPLECSNTAKATNPSLDFQPGNALKTSRSRSVPPAPVSKSFHSDVYNTAFALQSLGDGNWSDYLTKVRAMWDDQFLTKQPSASMDSNNLGGVSGGVTRRNGSNSAEIDFSATFVESTEASSSSGGSVQEDVMSTSFAGSASVPAAVTTIVTPSITLAQPQLASANSTSHTLPAIGSSHTQPNFQVSYTPEFYKKSQNLSASCISVNLPTESDSSPKSQRKPIPAKKPAPPPPPERPHSVAVSPLTQSKMTTSMTWPRQANTAGGQQTENTLSTTAGGAPPPHPPPPAVVTSNGHGTLERDKSKVQSSPTERKASESKRPQPPERPKGPPPIAPGSGHHRSASTGSFGVPTSASQPPGTCVASSSEHPLLHADRQLGGPTNNAQPVPMNAVANSNRLAGSSSNLSTSAATSLASGSGGGREGVGTFSRLTSNRLSLRPTPPPPPPLPPQLNKTTENTHM</sequence>
<dbReference type="InterPro" id="IPR027267">
    <property type="entry name" value="AH/BAR_dom_sf"/>
</dbReference>
<reference evidence="6" key="1">
    <citation type="submission" date="2021-01" db="EMBL/GenBank/DDBJ databases">
        <authorList>
            <person name="Li R."/>
            <person name="Bekaert M."/>
        </authorList>
    </citation>
    <scope>NUCLEOTIDE SEQUENCE</scope>
    <source>
        <strain evidence="6">Farmed</strain>
    </source>
</reference>
<feature type="compositionally biased region" description="Polar residues" evidence="3">
    <location>
        <begin position="414"/>
        <end position="441"/>
    </location>
</feature>
<feature type="domain" description="Rho-GAP" evidence="4">
    <location>
        <begin position="197"/>
        <end position="383"/>
    </location>
</feature>
<dbReference type="PANTHER" id="PTHR14130:SF14">
    <property type="entry name" value="RHO GTPASE-ACTIVATING PROTEIN 92B"/>
    <property type="match status" value="1"/>
</dbReference>
<dbReference type="GO" id="GO:0007165">
    <property type="term" value="P:signal transduction"/>
    <property type="evidence" value="ECO:0007669"/>
    <property type="project" value="InterPro"/>
</dbReference>
<dbReference type="SUPFAM" id="SSF48350">
    <property type="entry name" value="GTPase activation domain, GAP"/>
    <property type="match status" value="1"/>
</dbReference>
<dbReference type="PROSITE" id="PS51021">
    <property type="entry name" value="BAR"/>
    <property type="match status" value="1"/>
</dbReference>
<evidence type="ECO:0000313" key="7">
    <source>
        <dbReference type="Proteomes" id="UP000597762"/>
    </source>
</evidence>
<keyword evidence="7" id="KW-1185">Reference proteome</keyword>
<feature type="compositionally biased region" description="Polar residues" evidence="3">
    <location>
        <begin position="974"/>
        <end position="983"/>
    </location>
</feature>
<protein>
    <submittedName>
        <fullName evidence="6">ARHGAP44</fullName>
    </submittedName>
</protein>
<dbReference type="GO" id="GO:0035020">
    <property type="term" value="P:regulation of Rac protein signal transduction"/>
    <property type="evidence" value="ECO:0007669"/>
    <property type="project" value="TreeGrafter"/>
</dbReference>
<dbReference type="GO" id="GO:0032956">
    <property type="term" value="P:regulation of actin cytoskeleton organization"/>
    <property type="evidence" value="ECO:0007669"/>
    <property type="project" value="TreeGrafter"/>
</dbReference>
<feature type="compositionally biased region" description="Pro residues" evidence="3">
    <location>
        <begin position="962"/>
        <end position="972"/>
    </location>
</feature>
<dbReference type="InterPro" id="IPR008936">
    <property type="entry name" value="Rho_GTPase_activation_prot"/>
</dbReference>
<evidence type="ECO:0000259" key="4">
    <source>
        <dbReference type="PROSITE" id="PS50238"/>
    </source>
</evidence>
<feature type="compositionally biased region" description="Low complexity" evidence="3">
    <location>
        <begin position="445"/>
        <end position="455"/>
    </location>
</feature>
<keyword evidence="2" id="KW-0597">Phosphoprotein</keyword>
<dbReference type="InterPro" id="IPR047165">
    <property type="entry name" value="RHG17/44/SH3BP1-like"/>
</dbReference>
<dbReference type="InterPro" id="IPR000198">
    <property type="entry name" value="RhoGAP_dom"/>
</dbReference>
<dbReference type="Pfam" id="PF00620">
    <property type="entry name" value="RhoGAP"/>
    <property type="match status" value="1"/>
</dbReference>
<dbReference type="OrthoDB" id="19923at2759"/>
<feature type="compositionally biased region" description="Low complexity" evidence="3">
    <location>
        <begin position="398"/>
        <end position="413"/>
    </location>
</feature>
<dbReference type="PROSITE" id="PS50238">
    <property type="entry name" value="RHOGAP"/>
    <property type="match status" value="1"/>
</dbReference>
<feature type="compositionally biased region" description="Pro residues" evidence="3">
    <location>
        <begin position="803"/>
        <end position="812"/>
    </location>
</feature>
<dbReference type="Proteomes" id="UP000597762">
    <property type="component" value="Unassembled WGS sequence"/>
</dbReference>
<feature type="compositionally biased region" description="Pro residues" evidence="3">
    <location>
        <begin position="749"/>
        <end position="758"/>
    </location>
</feature>
<accession>A0A812E336</accession>
<keyword evidence="1" id="KW-0343">GTPase activation</keyword>
<feature type="compositionally biased region" description="Polar residues" evidence="3">
    <location>
        <begin position="731"/>
        <end position="741"/>
    </location>
</feature>
<evidence type="ECO:0000256" key="1">
    <source>
        <dbReference type="ARBA" id="ARBA00022468"/>
    </source>
</evidence>
<evidence type="ECO:0000313" key="6">
    <source>
        <dbReference type="EMBL" id="CAE1314343.1"/>
    </source>
</evidence>
<feature type="compositionally biased region" description="Low complexity" evidence="3">
    <location>
        <begin position="554"/>
        <end position="564"/>
    </location>
</feature>
<feature type="compositionally biased region" description="Basic and acidic residues" evidence="3">
    <location>
        <begin position="821"/>
        <end position="851"/>
    </location>
</feature>
<evidence type="ECO:0000259" key="5">
    <source>
        <dbReference type="PROSITE" id="PS51021"/>
    </source>
</evidence>